<dbReference type="OrthoDB" id="6513042at2759"/>
<organism evidence="2 3">
    <name type="scientific">Elsinoe ampelina</name>
    <dbReference type="NCBI Taxonomy" id="302913"/>
    <lineage>
        <taxon>Eukaryota</taxon>
        <taxon>Fungi</taxon>
        <taxon>Dikarya</taxon>
        <taxon>Ascomycota</taxon>
        <taxon>Pezizomycotina</taxon>
        <taxon>Dothideomycetes</taxon>
        <taxon>Dothideomycetidae</taxon>
        <taxon>Myriangiales</taxon>
        <taxon>Elsinoaceae</taxon>
        <taxon>Elsinoe</taxon>
    </lineage>
</organism>
<gene>
    <name evidence="2" type="ORF">BDZ85DRAFT_134820</name>
</gene>
<dbReference type="EMBL" id="ML992509">
    <property type="protein sequence ID" value="KAF2221914.1"/>
    <property type="molecule type" value="Genomic_DNA"/>
</dbReference>
<dbReference type="Proteomes" id="UP000799538">
    <property type="component" value="Unassembled WGS sequence"/>
</dbReference>
<protein>
    <submittedName>
        <fullName evidence="2">Uncharacterized protein</fullName>
    </submittedName>
</protein>
<feature type="compositionally biased region" description="Acidic residues" evidence="1">
    <location>
        <begin position="56"/>
        <end position="67"/>
    </location>
</feature>
<evidence type="ECO:0000256" key="1">
    <source>
        <dbReference type="SAM" id="MobiDB-lite"/>
    </source>
</evidence>
<proteinExistence type="predicted"/>
<reference evidence="3" key="1">
    <citation type="journal article" date="2020" name="Stud. Mycol.">
        <title>101 Dothideomycetes genomes: A test case for predicting lifestyles and emergence of pathogens.</title>
        <authorList>
            <person name="Haridas S."/>
            <person name="Albert R."/>
            <person name="Binder M."/>
            <person name="Bloem J."/>
            <person name="LaButti K."/>
            <person name="Salamov A."/>
            <person name="Andreopoulos B."/>
            <person name="Baker S."/>
            <person name="Barry K."/>
            <person name="Bills G."/>
            <person name="Bluhm B."/>
            <person name="Cannon C."/>
            <person name="Castanera R."/>
            <person name="Culley D."/>
            <person name="Daum C."/>
            <person name="Ezra D."/>
            <person name="Gonzalez J."/>
            <person name="Henrissat B."/>
            <person name="Kuo A."/>
            <person name="Liang C."/>
            <person name="Lipzen A."/>
            <person name="Lutzoni F."/>
            <person name="Magnuson J."/>
            <person name="Mondo S."/>
            <person name="Nolan M."/>
            <person name="Ohm R."/>
            <person name="Pangilinan J."/>
            <person name="Park H.-J."/>
            <person name="Ramirez L."/>
            <person name="Alfaro M."/>
            <person name="Sun H."/>
            <person name="Tritt A."/>
            <person name="Yoshinaga Y."/>
            <person name="Zwiers L.-H."/>
            <person name="Turgeon B."/>
            <person name="Goodwin S."/>
            <person name="Spatafora J."/>
            <person name="Crous P."/>
            <person name="Grigoriev I."/>
        </authorList>
    </citation>
    <scope>NUCLEOTIDE SEQUENCE [LARGE SCALE GENOMIC DNA]</scope>
    <source>
        <strain evidence="3">CECT 20119</strain>
    </source>
</reference>
<name>A0A6A6G8B9_9PEZI</name>
<dbReference type="AlphaFoldDB" id="A0A6A6G8B9"/>
<sequence>MEGAFTHVGNHLISDSASAINAGDDLSTIDADESALDREYGRGNISGGPMRRRAGDDDELDDEDDLESLASAAVNGANGGLAPKQEEVELPPHACA</sequence>
<accession>A0A6A6G8B9</accession>
<evidence type="ECO:0000313" key="2">
    <source>
        <dbReference type="EMBL" id="KAF2221914.1"/>
    </source>
</evidence>
<feature type="region of interest" description="Disordered" evidence="1">
    <location>
        <begin position="32"/>
        <end position="96"/>
    </location>
</feature>
<keyword evidence="3" id="KW-1185">Reference proteome</keyword>
<evidence type="ECO:0000313" key="3">
    <source>
        <dbReference type="Proteomes" id="UP000799538"/>
    </source>
</evidence>